<dbReference type="EMBL" id="NVUL01000084">
    <property type="protein sequence ID" value="PCI75061.1"/>
    <property type="molecule type" value="Genomic_DNA"/>
</dbReference>
<keyword evidence="1 2" id="KW-0732">Signal</keyword>
<evidence type="ECO:0000313" key="4">
    <source>
        <dbReference type="Proteomes" id="UP000218767"/>
    </source>
</evidence>
<reference evidence="4" key="1">
    <citation type="submission" date="2017-08" db="EMBL/GenBank/DDBJ databases">
        <title>A dynamic microbial community with high functional redundancy inhabits the cold, oxic subseafloor aquifer.</title>
        <authorList>
            <person name="Tully B.J."/>
            <person name="Wheat C.G."/>
            <person name="Glazer B.T."/>
            <person name="Huber J.A."/>
        </authorList>
    </citation>
    <scope>NUCLEOTIDE SEQUENCE [LARGE SCALE GENOMIC DNA]</scope>
</reference>
<proteinExistence type="predicted"/>
<feature type="signal peptide" evidence="2">
    <location>
        <begin position="1"/>
        <end position="19"/>
    </location>
</feature>
<dbReference type="PANTHER" id="PTHR43037:SF1">
    <property type="entry name" value="BLL1128 PROTEIN"/>
    <property type="match status" value="1"/>
</dbReference>
<dbReference type="Proteomes" id="UP000218767">
    <property type="component" value="Unassembled WGS sequence"/>
</dbReference>
<evidence type="ECO:0000256" key="2">
    <source>
        <dbReference type="SAM" id="SignalP"/>
    </source>
</evidence>
<evidence type="ECO:0000256" key="1">
    <source>
        <dbReference type="ARBA" id="ARBA00022729"/>
    </source>
</evidence>
<dbReference type="InterPro" id="IPR050955">
    <property type="entry name" value="Plant_Biomass_Hydrol_Est"/>
</dbReference>
<dbReference type="Gene3D" id="3.40.50.1820">
    <property type="entry name" value="alpha/beta hydrolase"/>
    <property type="match status" value="1"/>
</dbReference>
<feature type="chain" id="PRO_5013082481" description="Dienelactone hydrolase domain-containing protein" evidence="2">
    <location>
        <begin position="20"/>
        <end position="419"/>
    </location>
</feature>
<dbReference type="SUPFAM" id="SSF53474">
    <property type="entry name" value="alpha/beta-Hydrolases"/>
    <property type="match status" value="1"/>
</dbReference>
<evidence type="ECO:0000313" key="3">
    <source>
        <dbReference type="EMBL" id="PCI75061.1"/>
    </source>
</evidence>
<name>A0A2A4WYF5_9GAMM</name>
<gene>
    <name evidence="3" type="ORF">COB20_13815</name>
</gene>
<accession>A0A2A4WYF5</accession>
<evidence type="ECO:0008006" key="5">
    <source>
        <dbReference type="Google" id="ProtNLM"/>
    </source>
</evidence>
<sequence>MKTPAKLILSALVIVPAFAFEQIAAAEELTGTELVTAFWSASTEVEIESSKVELIAAASNIETLYQWLDAGPAFAQDVALGQQESARIDLDGTRYPFVYLIPETYDAAQSYPVEFMLHGGVSRPEWEPGGEWWRRGYDSLKKEDRIIVVPASWNAAFWWYDNQADNLPAILRELKQTYNIDDNRVTLSGVSDGGTGAYFFAFKQSTEWAAFLPYIGHPGVLRNPQGGPGHKLYFENLMSRPLYIVNGESDPLYPVSSVMPFINILQEANIDHVFRAIEDGGHNTNWLPDEQPMIEQFKLDNPREPFPSELRWVADRSDRYNRNLWLRIEELAVEGQPGIMTVSREGNSFAITAESVDAFTLLLNPEQVDFSEEVRVVVNGRLLFIGRVEEDMNTLLDWVVRDRDKSLLYTAALSLRVNP</sequence>
<protein>
    <recommendedName>
        <fullName evidence="5">Dienelactone hydrolase domain-containing protein</fullName>
    </recommendedName>
</protein>
<organism evidence="3 4">
    <name type="scientific">SAR86 cluster bacterium</name>
    <dbReference type="NCBI Taxonomy" id="2030880"/>
    <lineage>
        <taxon>Bacteria</taxon>
        <taxon>Pseudomonadati</taxon>
        <taxon>Pseudomonadota</taxon>
        <taxon>Gammaproteobacteria</taxon>
        <taxon>SAR86 cluster</taxon>
    </lineage>
</organism>
<dbReference type="InterPro" id="IPR029058">
    <property type="entry name" value="AB_hydrolase_fold"/>
</dbReference>
<dbReference type="AlphaFoldDB" id="A0A2A4WYF5"/>
<dbReference type="PANTHER" id="PTHR43037">
    <property type="entry name" value="UNNAMED PRODUCT-RELATED"/>
    <property type="match status" value="1"/>
</dbReference>
<comment type="caution">
    <text evidence="3">The sequence shown here is derived from an EMBL/GenBank/DDBJ whole genome shotgun (WGS) entry which is preliminary data.</text>
</comment>